<gene>
    <name evidence="2" type="ORF">JI748_00085</name>
</gene>
<accession>A0ABX7CBY2</accession>
<dbReference type="InterPro" id="IPR027417">
    <property type="entry name" value="P-loop_NTPase"/>
</dbReference>
<dbReference type="RefSeq" id="WP_201633640.1">
    <property type="nucleotide sequence ID" value="NZ_CP068046.1"/>
</dbReference>
<proteinExistence type="predicted"/>
<dbReference type="PANTHER" id="PTHR43581:SF4">
    <property type="entry name" value="ATP_GTP PHOSPHATASE"/>
    <property type="match status" value="1"/>
</dbReference>
<dbReference type="Gene3D" id="3.40.50.300">
    <property type="entry name" value="P-loop containing nucleotide triphosphate hydrolases"/>
    <property type="match status" value="1"/>
</dbReference>
<reference evidence="2 3" key="1">
    <citation type="submission" date="2021-01" db="EMBL/GenBank/DDBJ databases">
        <title>Genome seq and assembly of Devosia sp. LEGU1.</title>
        <authorList>
            <person name="Chhetri G."/>
        </authorList>
    </citation>
    <scope>NUCLEOTIDE SEQUENCE [LARGE SCALE GENOMIC DNA]</scope>
    <source>
        <strain evidence="2 3">LEGU1</strain>
    </source>
</reference>
<dbReference type="EMBL" id="CP068046">
    <property type="protein sequence ID" value="QQR39461.1"/>
    <property type="molecule type" value="Genomic_DNA"/>
</dbReference>
<name>A0ABX7CBY2_9HYPH</name>
<protein>
    <submittedName>
        <fullName evidence="2">AAA family ATPase</fullName>
    </submittedName>
</protein>
<dbReference type="PANTHER" id="PTHR43581">
    <property type="entry name" value="ATP/GTP PHOSPHATASE"/>
    <property type="match status" value="1"/>
</dbReference>
<dbReference type="InterPro" id="IPR051396">
    <property type="entry name" value="Bact_Antivir_Def_Nuclease"/>
</dbReference>
<feature type="domain" description="ATPase AAA-type core" evidence="1">
    <location>
        <begin position="201"/>
        <end position="484"/>
    </location>
</feature>
<dbReference type="SUPFAM" id="SSF52540">
    <property type="entry name" value="P-loop containing nucleoside triphosphate hydrolases"/>
    <property type="match status" value="1"/>
</dbReference>
<evidence type="ECO:0000259" key="1">
    <source>
        <dbReference type="Pfam" id="PF13304"/>
    </source>
</evidence>
<dbReference type="Pfam" id="PF13304">
    <property type="entry name" value="AAA_21"/>
    <property type="match status" value="1"/>
</dbReference>
<organism evidence="2 3">
    <name type="scientific">Devosia rhizoryzae</name>
    <dbReference type="NCBI Taxonomy" id="2774137"/>
    <lineage>
        <taxon>Bacteria</taxon>
        <taxon>Pseudomonadati</taxon>
        <taxon>Pseudomonadota</taxon>
        <taxon>Alphaproteobacteria</taxon>
        <taxon>Hyphomicrobiales</taxon>
        <taxon>Devosiaceae</taxon>
        <taxon>Devosia</taxon>
    </lineage>
</organism>
<sequence length="574" mass="63125">MRILYAGSDDAVVSAFTASGKDGIVLLYNNWDDYGNRTTFPTLCVIGGEEVELGPVKIMFAGHPHSHPFLVERRANGWNGRFPIEDADYVSVTTSTVFYEQLIGIAGSEVAQKVAEKLRDASYLARNLADDQAIKLIADPAFGASLLRERGAQQAFSNNWHILAGRKTALANIGFRYRDVDGVLRDMTLPFESNTLLPRDINVVIGPNGVGKSQLLRQMVDSWLDDGDTPADEPGFTTPPGASQVVVVSYSPFELFPVDATDGKQADRQDLGFYRYFGLRGRAGGTETDSPQPVQLSRSIPKVNAASSLINALSHDQRFGRIQEWSAKIATMESVMGSAIDFEFAALALNDDADTEAMTTGRFGRRGTIIEVEDGDLVRRYIRISADRVENLVPEAIRSGVNLIDGVFFFKDGEPVGLSSGQRLFSYIVINILGAIRQNSLILVDEPELFLHPTLEIRFVGMLKEILAAYSSKALLATHSVVTVRETPADCVHVFSRGKDEIHISNPPFETFGGDVQRITSYVFEDKRVAKPHEAWLRAELEKFGTAEALIDALGDDINEELIVQITAMEAGKW</sequence>
<dbReference type="InterPro" id="IPR003959">
    <property type="entry name" value="ATPase_AAA_core"/>
</dbReference>
<dbReference type="Proteomes" id="UP000595857">
    <property type="component" value="Chromosome"/>
</dbReference>
<evidence type="ECO:0000313" key="3">
    <source>
        <dbReference type="Proteomes" id="UP000595857"/>
    </source>
</evidence>
<evidence type="ECO:0000313" key="2">
    <source>
        <dbReference type="EMBL" id="QQR39461.1"/>
    </source>
</evidence>
<keyword evidence="3" id="KW-1185">Reference proteome</keyword>